<evidence type="ECO:0000256" key="7">
    <source>
        <dbReference type="HAMAP-Rule" id="MF_00637"/>
    </source>
</evidence>
<dbReference type="AlphaFoldDB" id="A0A9D3AJJ3"/>
<dbReference type="Proteomes" id="UP000813420">
    <property type="component" value="Unassembled WGS sequence"/>
</dbReference>
<evidence type="ECO:0000259" key="8">
    <source>
        <dbReference type="SMART" id="SM00387"/>
    </source>
</evidence>
<keyword evidence="4 7" id="KW-0418">Kinase</keyword>
<keyword evidence="3 7" id="KW-0547">Nucleotide-binding</keyword>
<dbReference type="InterPro" id="IPR003594">
    <property type="entry name" value="HATPase_dom"/>
</dbReference>
<dbReference type="Gene3D" id="3.30.565.10">
    <property type="entry name" value="Histidine kinase-like ATPase, C-terminal domain"/>
    <property type="match status" value="1"/>
</dbReference>
<evidence type="ECO:0000256" key="6">
    <source>
        <dbReference type="ARBA" id="ARBA00022969"/>
    </source>
</evidence>
<dbReference type="InterPro" id="IPR036890">
    <property type="entry name" value="HATPase_C_sf"/>
</dbReference>
<dbReference type="GO" id="GO:0016989">
    <property type="term" value="F:sigma factor antagonist activity"/>
    <property type="evidence" value="ECO:0007669"/>
    <property type="project" value="InterPro"/>
</dbReference>
<comment type="catalytic activity">
    <reaction evidence="7">
        <text>L-seryl-[protein] + ATP = O-phospho-L-seryl-[protein] + ADP + H(+)</text>
        <dbReference type="Rhea" id="RHEA:17989"/>
        <dbReference type="Rhea" id="RHEA-COMP:9863"/>
        <dbReference type="Rhea" id="RHEA-COMP:11604"/>
        <dbReference type="ChEBI" id="CHEBI:15378"/>
        <dbReference type="ChEBI" id="CHEBI:29999"/>
        <dbReference type="ChEBI" id="CHEBI:30616"/>
        <dbReference type="ChEBI" id="CHEBI:83421"/>
        <dbReference type="ChEBI" id="CHEBI:456216"/>
        <dbReference type="EC" id="2.7.11.1"/>
    </reaction>
</comment>
<accession>A0A9D3AJJ3</accession>
<dbReference type="OrthoDB" id="9768808at2"/>
<comment type="caution">
    <text evidence="9">The sequence shown here is derived from an EMBL/GenBank/DDBJ whole genome shotgun (WGS) entry which is preliminary data.</text>
</comment>
<feature type="domain" description="Histidine kinase/HSP90-like ATPase" evidence="8">
    <location>
        <begin position="37"/>
        <end position="141"/>
    </location>
</feature>
<evidence type="ECO:0000256" key="4">
    <source>
        <dbReference type="ARBA" id="ARBA00022777"/>
    </source>
</evidence>
<dbReference type="GO" id="GO:0004674">
    <property type="term" value="F:protein serine/threonine kinase activity"/>
    <property type="evidence" value="ECO:0007669"/>
    <property type="project" value="UniProtKB-KW"/>
</dbReference>
<dbReference type="RefSeq" id="WP_070090152.1">
    <property type="nucleotide sequence ID" value="NZ_CABMJS010000030.1"/>
</dbReference>
<keyword evidence="6 7" id="KW-0749">Sporulation</keyword>
<protein>
    <recommendedName>
        <fullName evidence="7">Anti-sigma F factor</fullName>
        <ecNumber evidence="7">2.7.11.1</ecNumber>
    </recommendedName>
    <alternativeName>
        <fullName evidence="7">Stage II sporulation protein AB</fullName>
    </alternativeName>
</protein>
<evidence type="ECO:0000313" key="9">
    <source>
        <dbReference type="EMBL" id="HJH50359.1"/>
    </source>
</evidence>
<comment type="function">
    <text evidence="7">Binds to sigma F and blocks its ability to form an RNA polymerase holoenzyme (E-sigma F). Phosphorylates SpoIIAA on a serine residue. This phosphorylation may enable SpoIIAA to act as an anti-anti-sigma factor that counteracts SpoIIAB and thus releases sigma F from inhibition.</text>
</comment>
<evidence type="ECO:0000256" key="2">
    <source>
        <dbReference type="ARBA" id="ARBA00022679"/>
    </source>
</evidence>
<keyword evidence="2 7" id="KW-0808">Transferase</keyword>
<reference evidence="9" key="2">
    <citation type="submission" date="2021-09" db="EMBL/GenBank/DDBJ databases">
        <authorList>
            <person name="Gilroy R."/>
        </authorList>
    </citation>
    <scope>NUCLEOTIDE SEQUENCE</scope>
    <source>
        <strain evidence="9">USAMLcec4-12693</strain>
    </source>
</reference>
<dbReference type="NCBIfam" id="TIGR01925">
    <property type="entry name" value="spIIAB"/>
    <property type="match status" value="1"/>
</dbReference>
<dbReference type="SMART" id="SM00387">
    <property type="entry name" value="HATPase_c"/>
    <property type="match status" value="1"/>
</dbReference>
<organism evidence="9 10">
    <name type="scientific">Merdimonas faecis</name>
    <dbReference type="NCBI Taxonomy" id="1653435"/>
    <lineage>
        <taxon>Bacteria</taxon>
        <taxon>Bacillati</taxon>
        <taxon>Bacillota</taxon>
        <taxon>Clostridia</taxon>
        <taxon>Lachnospirales</taxon>
        <taxon>Lachnospiraceae</taxon>
        <taxon>Merdimonas</taxon>
    </lineage>
</organism>
<proteinExistence type="inferred from homology"/>
<sequence length="151" mass="16905">MENTNEMQVTFDSRSSNEAFARVTVAAFMTSLNPTVEEVSDVKTAVSEAVTNAIIHGYENEIHKITIRCRTEGKTLYLEVEDYGRGIEDVQQAMEPLFTTKPDLDRSGMGFSFMEAFMDRLEVVSTPGEGTVVKMEKTIGKGRRLWTAQPL</sequence>
<evidence type="ECO:0000256" key="3">
    <source>
        <dbReference type="ARBA" id="ARBA00022741"/>
    </source>
</evidence>
<gene>
    <name evidence="7 9" type="primary">spoIIAB</name>
    <name evidence="9" type="ORF">K8V39_08855</name>
</gene>
<evidence type="ECO:0000256" key="1">
    <source>
        <dbReference type="ARBA" id="ARBA00022527"/>
    </source>
</evidence>
<reference evidence="9" key="1">
    <citation type="journal article" date="2021" name="PeerJ">
        <title>Extensive microbial diversity within the chicken gut microbiome revealed by metagenomics and culture.</title>
        <authorList>
            <person name="Gilroy R."/>
            <person name="Ravi A."/>
            <person name="Getino M."/>
            <person name="Pursley I."/>
            <person name="Horton D.L."/>
            <person name="Alikhan N.F."/>
            <person name="Baker D."/>
            <person name="Gharbi K."/>
            <person name="Hall N."/>
            <person name="Watson M."/>
            <person name="Adriaenssens E.M."/>
            <person name="Foster-Nyarko E."/>
            <person name="Jarju S."/>
            <person name="Secka A."/>
            <person name="Antonio M."/>
            <person name="Oren A."/>
            <person name="Chaudhuri R.R."/>
            <person name="La Ragione R."/>
            <person name="Hildebrand F."/>
            <person name="Pallen M.J."/>
        </authorList>
    </citation>
    <scope>NUCLEOTIDE SEQUENCE</scope>
    <source>
        <strain evidence="9">USAMLcec4-12693</strain>
    </source>
</reference>
<dbReference type="GO" id="GO:0042174">
    <property type="term" value="P:negative regulation of sporulation resulting in formation of a cellular spore"/>
    <property type="evidence" value="ECO:0007669"/>
    <property type="project" value="InterPro"/>
</dbReference>
<keyword evidence="5 7" id="KW-0067">ATP-binding</keyword>
<dbReference type="PANTHER" id="PTHR35526">
    <property type="entry name" value="ANTI-SIGMA-F FACTOR RSBW-RELATED"/>
    <property type="match status" value="1"/>
</dbReference>
<dbReference type="GO" id="GO:0030436">
    <property type="term" value="P:asexual sporulation"/>
    <property type="evidence" value="ECO:0007669"/>
    <property type="project" value="UniProtKB-UniRule"/>
</dbReference>
<keyword evidence="1 7" id="KW-0723">Serine/threonine-protein kinase</keyword>
<dbReference type="EC" id="2.7.11.1" evidence="7"/>
<dbReference type="PANTHER" id="PTHR35526:SF3">
    <property type="entry name" value="ANTI-SIGMA-F FACTOR RSBW"/>
    <property type="match status" value="1"/>
</dbReference>
<comment type="similarity">
    <text evidence="7">Belongs to the anti-sigma-factor family.</text>
</comment>
<dbReference type="SUPFAM" id="SSF55874">
    <property type="entry name" value="ATPase domain of HSP90 chaperone/DNA topoisomerase II/histidine kinase"/>
    <property type="match status" value="1"/>
</dbReference>
<comment type="catalytic activity">
    <reaction evidence="7">
        <text>L-threonyl-[protein] + ATP = O-phospho-L-threonyl-[protein] + ADP + H(+)</text>
        <dbReference type="Rhea" id="RHEA:46608"/>
        <dbReference type="Rhea" id="RHEA-COMP:11060"/>
        <dbReference type="Rhea" id="RHEA-COMP:11605"/>
        <dbReference type="ChEBI" id="CHEBI:15378"/>
        <dbReference type="ChEBI" id="CHEBI:30013"/>
        <dbReference type="ChEBI" id="CHEBI:30616"/>
        <dbReference type="ChEBI" id="CHEBI:61977"/>
        <dbReference type="ChEBI" id="CHEBI:456216"/>
        <dbReference type="EC" id="2.7.11.1"/>
    </reaction>
</comment>
<dbReference type="HAMAP" id="MF_00637">
    <property type="entry name" value="Anti_sigma_F"/>
    <property type="match status" value="1"/>
</dbReference>
<dbReference type="GO" id="GO:0005524">
    <property type="term" value="F:ATP binding"/>
    <property type="evidence" value="ECO:0007669"/>
    <property type="project" value="UniProtKB-KW"/>
</dbReference>
<dbReference type="GO" id="GO:0030435">
    <property type="term" value="P:sporulation resulting in formation of a cellular spore"/>
    <property type="evidence" value="ECO:0007669"/>
    <property type="project" value="UniProtKB-KW"/>
</dbReference>
<dbReference type="InterPro" id="IPR010194">
    <property type="entry name" value="Anti-sigma_F"/>
</dbReference>
<dbReference type="Pfam" id="PF13581">
    <property type="entry name" value="HATPase_c_2"/>
    <property type="match status" value="1"/>
</dbReference>
<name>A0A9D3AJJ3_9FIRM</name>
<evidence type="ECO:0000256" key="5">
    <source>
        <dbReference type="ARBA" id="ARBA00022840"/>
    </source>
</evidence>
<dbReference type="InterPro" id="IPR050267">
    <property type="entry name" value="Anti-sigma-factor_SerPK"/>
</dbReference>
<evidence type="ECO:0000313" key="10">
    <source>
        <dbReference type="Proteomes" id="UP000813420"/>
    </source>
</evidence>
<dbReference type="EMBL" id="DYXE01000078">
    <property type="protein sequence ID" value="HJH50359.1"/>
    <property type="molecule type" value="Genomic_DNA"/>
</dbReference>